<evidence type="ECO:0000256" key="4">
    <source>
        <dbReference type="ARBA" id="ARBA00022827"/>
    </source>
</evidence>
<evidence type="ECO:0000256" key="2">
    <source>
        <dbReference type="ARBA" id="ARBA00005466"/>
    </source>
</evidence>
<keyword evidence="8" id="KW-1185">Reference proteome</keyword>
<dbReference type="RefSeq" id="WP_191806982.1">
    <property type="nucleotide sequence ID" value="NZ_JACSQD010000002.1"/>
</dbReference>
<dbReference type="InterPro" id="IPR006093">
    <property type="entry name" value="Oxy_OxRdtase_FAD_BS"/>
</dbReference>
<dbReference type="Pfam" id="PF01565">
    <property type="entry name" value="FAD_binding_4"/>
    <property type="match status" value="1"/>
</dbReference>
<evidence type="ECO:0000256" key="1">
    <source>
        <dbReference type="ARBA" id="ARBA00001974"/>
    </source>
</evidence>
<reference evidence="7 8" key="1">
    <citation type="submission" date="2020-08" db="EMBL/GenBank/DDBJ databases">
        <title>A Genomic Blueprint of the Chicken Gut Microbiome.</title>
        <authorList>
            <person name="Gilroy R."/>
            <person name="Ravi A."/>
            <person name="Getino M."/>
            <person name="Pursley I."/>
            <person name="Horton D.L."/>
            <person name="Alikhan N.-F."/>
            <person name="Baker D."/>
            <person name="Gharbi K."/>
            <person name="Hall N."/>
            <person name="Watson M."/>
            <person name="Adriaenssens E.M."/>
            <person name="Foster-Nyarko E."/>
            <person name="Jarju S."/>
            <person name="Secka A."/>
            <person name="Antonio M."/>
            <person name="Oren A."/>
            <person name="Chaudhuri R."/>
            <person name="La Ragione R.M."/>
            <person name="Hildebrand F."/>
            <person name="Pallen M.J."/>
        </authorList>
    </citation>
    <scope>NUCLEOTIDE SEQUENCE [LARGE SCALE GENOMIC DNA]</scope>
    <source>
        <strain evidence="7 8">Sa2CUA1</strain>
    </source>
</reference>
<dbReference type="InterPro" id="IPR012951">
    <property type="entry name" value="BBE"/>
</dbReference>
<dbReference type="PROSITE" id="PS51387">
    <property type="entry name" value="FAD_PCMH"/>
    <property type="match status" value="1"/>
</dbReference>
<keyword evidence="3" id="KW-0285">Flavoprotein</keyword>
<name>A0ABR8UPU9_9MICC</name>
<dbReference type="EMBL" id="JACSQD010000002">
    <property type="protein sequence ID" value="MBD7994586.1"/>
    <property type="molecule type" value="Genomic_DNA"/>
</dbReference>
<organism evidence="7 8">
    <name type="scientific">Arthrobacter gallicola</name>
    <dbReference type="NCBI Taxonomy" id="2762225"/>
    <lineage>
        <taxon>Bacteria</taxon>
        <taxon>Bacillati</taxon>
        <taxon>Actinomycetota</taxon>
        <taxon>Actinomycetes</taxon>
        <taxon>Micrococcales</taxon>
        <taxon>Micrococcaceae</taxon>
        <taxon>Arthrobacter</taxon>
    </lineage>
</organism>
<comment type="cofactor">
    <cofactor evidence="1">
        <name>FAD</name>
        <dbReference type="ChEBI" id="CHEBI:57692"/>
    </cofactor>
</comment>
<evidence type="ECO:0000313" key="7">
    <source>
        <dbReference type="EMBL" id="MBD7994586.1"/>
    </source>
</evidence>
<dbReference type="Gene3D" id="3.30.43.10">
    <property type="entry name" value="Uridine Diphospho-n-acetylenolpyruvylglucosamine Reductase, domain 2"/>
    <property type="match status" value="1"/>
</dbReference>
<dbReference type="InterPro" id="IPR016169">
    <property type="entry name" value="FAD-bd_PCMH_sub2"/>
</dbReference>
<gene>
    <name evidence="7" type="ORF">H9639_04675</name>
</gene>
<dbReference type="Gene3D" id="3.30.465.10">
    <property type="match status" value="1"/>
</dbReference>
<evidence type="ECO:0000313" key="8">
    <source>
        <dbReference type="Proteomes" id="UP000609874"/>
    </source>
</evidence>
<keyword evidence="4" id="KW-0274">FAD</keyword>
<protein>
    <submittedName>
        <fullName evidence="7">FAD-binding oxidoreductase</fullName>
    </submittedName>
</protein>
<dbReference type="Gene3D" id="3.40.462.20">
    <property type="match status" value="1"/>
</dbReference>
<sequence length="485" mass="50988">MTENPTLSDSASAAVPWPQPEDSLYPALADAVSGTVVLPGDAGYEDQRLVWNGMIDVLPAAVVRAASPDDVAPVLAFAQATGLPLAVRGGGHNVAGNGTVDGGLVLDLGGLRTVEVDPIDRTVTVGGGATIADIDTATVPFGMAVPLGVVSKTGVAGLTLGGGVGWMTRAHGLSVDNLIGADVVLADGTAVHASAQEEPELFWGLRGGGGNFGVVTSFTFRAWPVPETVYSGNLVYGADRFPEALRAFEAWTGDLPDELTSIASFLVPPPDWDMGDDPVLAVGFAWAGEDHQAADDAVRRLRTLAPPDAEMVDPVPWTDWQSSLDPLFPDGSRAYWKNTSFDALDGDVIEVLTRRGREQAWRGTGFDIHHMGGAFARVPEDATSFPVRGAGYWLNVYGFWNDQSDDAHHTAFVRGLAADMEPHSGGGQYVNFMGAEDPVQAAPSVYSGEKLARLAALKQAVDPGNLFRRNHNIAPAGSPGTAQRQ</sequence>
<dbReference type="InterPro" id="IPR050416">
    <property type="entry name" value="FAD-linked_Oxidoreductase"/>
</dbReference>
<evidence type="ECO:0000259" key="6">
    <source>
        <dbReference type="PROSITE" id="PS51387"/>
    </source>
</evidence>
<feature type="domain" description="FAD-binding PCMH-type" evidence="6">
    <location>
        <begin position="55"/>
        <end position="225"/>
    </location>
</feature>
<evidence type="ECO:0000256" key="5">
    <source>
        <dbReference type="ARBA" id="ARBA00023002"/>
    </source>
</evidence>
<evidence type="ECO:0000256" key="3">
    <source>
        <dbReference type="ARBA" id="ARBA00022630"/>
    </source>
</evidence>
<dbReference type="PANTHER" id="PTHR42973">
    <property type="entry name" value="BINDING OXIDOREDUCTASE, PUTATIVE (AFU_ORTHOLOGUE AFUA_1G17690)-RELATED"/>
    <property type="match status" value="1"/>
</dbReference>
<accession>A0ABR8UPU9</accession>
<keyword evidence="5" id="KW-0560">Oxidoreductase</keyword>
<comment type="caution">
    <text evidence="7">The sequence shown here is derived from an EMBL/GenBank/DDBJ whole genome shotgun (WGS) entry which is preliminary data.</text>
</comment>
<comment type="similarity">
    <text evidence="2">Belongs to the oxygen-dependent FAD-linked oxidoreductase family.</text>
</comment>
<dbReference type="PROSITE" id="PS00862">
    <property type="entry name" value="OX2_COVAL_FAD"/>
    <property type="match status" value="1"/>
</dbReference>
<dbReference type="Pfam" id="PF08031">
    <property type="entry name" value="BBE"/>
    <property type="match status" value="1"/>
</dbReference>
<dbReference type="Proteomes" id="UP000609874">
    <property type="component" value="Unassembled WGS sequence"/>
</dbReference>
<dbReference type="PANTHER" id="PTHR42973:SF39">
    <property type="entry name" value="FAD-BINDING PCMH-TYPE DOMAIN-CONTAINING PROTEIN"/>
    <property type="match status" value="1"/>
</dbReference>
<proteinExistence type="inferred from homology"/>
<dbReference type="InterPro" id="IPR016167">
    <property type="entry name" value="FAD-bd_PCMH_sub1"/>
</dbReference>
<dbReference type="InterPro" id="IPR016166">
    <property type="entry name" value="FAD-bd_PCMH"/>
</dbReference>
<dbReference type="InterPro" id="IPR036318">
    <property type="entry name" value="FAD-bd_PCMH-like_sf"/>
</dbReference>
<dbReference type="InterPro" id="IPR006094">
    <property type="entry name" value="Oxid_FAD_bind_N"/>
</dbReference>
<dbReference type="SUPFAM" id="SSF56176">
    <property type="entry name" value="FAD-binding/transporter-associated domain-like"/>
    <property type="match status" value="1"/>
</dbReference>